<gene>
    <name evidence="1" type="ORF">C1645_816469</name>
</gene>
<feature type="non-terminal residue" evidence="1">
    <location>
        <position position="1"/>
    </location>
</feature>
<evidence type="ECO:0000313" key="1">
    <source>
        <dbReference type="EMBL" id="RIA95637.1"/>
    </source>
</evidence>
<organism evidence="1 2">
    <name type="scientific">Glomus cerebriforme</name>
    <dbReference type="NCBI Taxonomy" id="658196"/>
    <lineage>
        <taxon>Eukaryota</taxon>
        <taxon>Fungi</taxon>
        <taxon>Fungi incertae sedis</taxon>
        <taxon>Mucoromycota</taxon>
        <taxon>Glomeromycotina</taxon>
        <taxon>Glomeromycetes</taxon>
        <taxon>Glomerales</taxon>
        <taxon>Glomeraceae</taxon>
        <taxon>Glomus</taxon>
    </lineage>
</organism>
<comment type="caution">
    <text evidence="1">The sequence shown here is derived from an EMBL/GenBank/DDBJ whole genome shotgun (WGS) entry which is preliminary data.</text>
</comment>
<dbReference type="EMBL" id="QKYT01000058">
    <property type="protein sequence ID" value="RIA95637.1"/>
    <property type="molecule type" value="Genomic_DNA"/>
</dbReference>
<dbReference type="STRING" id="658196.A0A397TGW0"/>
<dbReference type="AlphaFoldDB" id="A0A397TGW0"/>
<dbReference type="OrthoDB" id="2446391at2759"/>
<sequence length="162" mass="18973">FLHPFPGQYHNNGDIFWNCFHQALEANKKGYDGKRRILSIIAEKFSYSVLMKKLKVVQGSIFEVRKYARINGPSCVVIEKPIRKVKRIASEQKQQFDSFFQDKAHEKFKETFPNGIKRTTFYTQLMSHQYIYQEDLGGLCSTCCTYGYETFEDKEKINSAEL</sequence>
<name>A0A397TGW0_9GLOM</name>
<reference evidence="1 2" key="1">
    <citation type="submission" date="2018-06" db="EMBL/GenBank/DDBJ databases">
        <title>Comparative genomics reveals the genomic features of Rhizophagus irregularis, R. cerebriforme, R. diaphanum and Gigaspora rosea, and their symbiotic lifestyle signature.</title>
        <authorList>
            <person name="Morin E."/>
            <person name="San Clemente H."/>
            <person name="Chen E.C.H."/>
            <person name="De La Providencia I."/>
            <person name="Hainaut M."/>
            <person name="Kuo A."/>
            <person name="Kohler A."/>
            <person name="Murat C."/>
            <person name="Tang N."/>
            <person name="Roy S."/>
            <person name="Loubradou J."/>
            <person name="Henrissat B."/>
            <person name="Grigoriev I.V."/>
            <person name="Corradi N."/>
            <person name="Roux C."/>
            <person name="Martin F.M."/>
        </authorList>
    </citation>
    <scope>NUCLEOTIDE SEQUENCE [LARGE SCALE GENOMIC DNA]</scope>
    <source>
        <strain evidence="1 2">DAOM 227022</strain>
    </source>
</reference>
<protein>
    <submittedName>
        <fullName evidence="1">Uncharacterized protein</fullName>
    </submittedName>
</protein>
<accession>A0A397TGW0</accession>
<keyword evidence="2" id="KW-1185">Reference proteome</keyword>
<evidence type="ECO:0000313" key="2">
    <source>
        <dbReference type="Proteomes" id="UP000265703"/>
    </source>
</evidence>
<proteinExistence type="predicted"/>
<dbReference type="Proteomes" id="UP000265703">
    <property type="component" value="Unassembled WGS sequence"/>
</dbReference>